<reference evidence="2" key="1">
    <citation type="journal article" date="2016" name="Front. Microbiol.">
        <title>Genome Sequence of the Piezophilic, Mesophilic Sulfate-Reducing Bacterium Desulfovibrio indicus J2T.</title>
        <authorList>
            <person name="Cao J."/>
            <person name="Maignien L."/>
            <person name="Shao Z."/>
            <person name="Alain K."/>
            <person name="Jebbar M."/>
        </authorList>
    </citation>
    <scope>NUCLEOTIDE SEQUENCE</scope>
    <source>
        <strain evidence="2">JCM 32048</strain>
    </source>
</reference>
<feature type="chain" id="PRO_5041290985" evidence="1">
    <location>
        <begin position="28"/>
        <end position="378"/>
    </location>
</feature>
<dbReference type="PROSITE" id="PS51318">
    <property type="entry name" value="TAT"/>
    <property type="match status" value="1"/>
</dbReference>
<evidence type="ECO:0000256" key="1">
    <source>
        <dbReference type="SAM" id="SignalP"/>
    </source>
</evidence>
<organism evidence="2 3">
    <name type="scientific">Methylobacterium frigidaeris</name>
    <dbReference type="NCBI Taxonomy" id="2038277"/>
    <lineage>
        <taxon>Bacteria</taxon>
        <taxon>Pseudomonadati</taxon>
        <taxon>Pseudomonadota</taxon>
        <taxon>Alphaproteobacteria</taxon>
        <taxon>Hyphomicrobiales</taxon>
        <taxon>Methylobacteriaceae</taxon>
        <taxon>Methylobacterium</taxon>
    </lineage>
</organism>
<feature type="signal peptide" evidence="1">
    <location>
        <begin position="1"/>
        <end position="27"/>
    </location>
</feature>
<sequence length="378" mass="39977">MLSRRKFIVGTALAAGALAGSSRPALASTNVVAGAIRWDAWNAGAGSLEQGPVQAALGPAQFQTRAPWFAQRISPYAMSIDGNQQSIMDQEITYAKNAGLNYWAYCWYGDTDLPMQKAWDLHQASAIKNQVNWCMILQFSRMGNATKFNSLISTYVGYFQQSNHQKVLGGRPLLYIFVDSSTALAANWGNSWANVQSSLNALRAACTNAGLATPYIVIMTGDPAAGQSIMTQVSADAISNYTAQLASGQPATYAAQDTTAQAYWAALAATGAPIIPICQTGWDTRPRKLRPPPWAPNPPGSGMLNYVAAGTPAQIAAHIQAAITYIGANAAACPSKTLLIYSWNENDEGGSPLIPTWTPSSGPNTAILDAVAGVLNAA</sequence>
<dbReference type="EMBL" id="BPQJ01000035">
    <property type="protein sequence ID" value="GJD65192.1"/>
    <property type="molecule type" value="Genomic_DNA"/>
</dbReference>
<dbReference type="AlphaFoldDB" id="A0AA37HG53"/>
<dbReference type="InterPro" id="IPR006311">
    <property type="entry name" value="TAT_signal"/>
</dbReference>
<dbReference type="Proteomes" id="UP001055286">
    <property type="component" value="Unassembled WGS sequence"/>
</dbReference>
<dbReference type="NCBIfam" id="TIGR01409">
    <property type="entry name" value="TAT_signal_seq"/>
    <property type="match status" value="1"/>
</dbReference>
<proteinExistence type="predicted"/>
<keyword evidence="1" id="KW-0732">Signal</keyword>
<evidence type="ECO:0000313" key="2">
    <source>
        <dbReference type="EMBL" id="GJD65192.1"/>
    </source>
</evidence>
<dbReference type="RefSeq" id="WP_238192832.1">
    <property type="nucleotide sequence ID" value="NZ_BPQJ01000035.1"/>
</dbReference>
<gene>
    <name evidence="2" type="ORF">MPEAHAMD_5379</name>
</gene>
<accession>A0AA37HG53</accession>
<protein>
    <submittedName>
        <fullName evidence="2">Uncharacterized protein</fullName>
    </submittedName>
</protein>
<comment type="caution">
    <text evidence="2">The sequence shown here is derived from an EMBL/GenBank/DDBJ whole genome shotgun (WGS) entry which is preliminary data.</text>
</comment>
<dbReference type="Gene3D" id="3.20.20.80">
    <property type="entry name" value="Glycosidases"/>
    <property type="match status" value="1"/>
</dbReference>
<dbReference type="InterPro" id="IPR019546">
    <property type="entry name" value="TAT_signal_bac_arc"/>
</dbReference>
<name>A0AA37HG53_9HYPH</name>
<keyword evidence="3" id="KW-1185">Reference proteome</keyword>
<reference evidence="2" key="2">
    <citation type="submission" date="2021-08" db="EMBL/GenBank/DDBJ databases">
        <authorList>
            <person name="Tani A."/>
            <person name="Ola A."/>
            <person name="Ogura Y."/>
            <person name="Katsura K."/>
            <person name="Hayashi T."/>
        </authorList>
    </citation>
    <scope>NUCLEOTIDE SEQUENCE</scope>
    <source>
        <strain evidence="2">JCM 32048</strain>
    </source>
</reference>
<evidence type="ECO:0000313" key="3">
    <source>
        <dbReference type="Proteomes" id="UP001055286"/>
    </source>
</evidence>